<gene>
    <name evidence="1" type="ORF">HG15A2_35940</name>
</gene>
<dbReference type="EMBL" id="CP036263">
    <property type="protein sequence ID" value="QDT00258.1"/>
    <property type="molecule type" value="Genomic_DNA"/>
</dbReference>
<dbReference type="Proteomes" id="UP000319852">
    <property type="component" value="Chromosome"/>
</dbReference>
<dbReference type="InterPro" id="IPR052732">
    <property type="entry name" value="Cell-binding_unc_protein"/>
</dbReference>
<dbReference type="Pfam" id="PF13671">
    <property type="entry name" value="AAA_33"/>
    <property type="match status" value="1"/>
</dbReference>
<evidence type="ECO:0000313" key="2">
    <source>
        <dbReference type="Proteomes" id="UP000319852"/>
    </source>
</evidence>
<accession>A0A517MZN2</accession>
<dbReference type="KEGG" id="amob:HG15A2_35940"/>
<dbReference type="Gene3D" id="3.40.50.300">
    <property type="entry name" value="P-loop containing nucleotide triphosphate hydrolases"/>
    <property type="match status" value="1"/>
</dbReference>
<organism evidence="1 2">
    <name type="scientific">Adhaeretor mobilis</name>
    <dbReference type="NCBI Taxonomy" id="1930276"/>
    <lineage>
        <taxon>Bacteria</taxon>
        <taxon>Pseudomonadati</taxon>
        <taxon>Planctomycetota</taxon>
        <taxon>Planctomycetia</taxon>
        <taxon>Pirellulales</taxon>
        <taxon>Lacipirellulaceae</taxon>
        <taxon>Adhaeretor</taxon>
    </lineage>
</organism>
<protein>
    <submittedName>
        <fullName evidence="1">Zeta toxin</fullName>
    </submittedName>
</protein>
<proteinExistence type="predicted"/>
<dbReference type="PANTHER" id="PTHR43883:SF1">
    <property type="entry name" value="GLUCONOKINASE"/>
    <property type="match status" value="1"/>
</dbReference>
<keyword evidence="2" id="KW-1185">Reference proteome</keyword>
<reference evidence="1 2" key="1">
    <citation type="submission" date="2019-02" db="EMBL/GenBank/DDBJ databases">
        <title>Deep-cultivation of Planctomycetes and their phenomic and genomic characterization uncovers novel biology.</title>
        <authorList>
            <person name="Wiegand S."/>
            <person name="Jogler M."/>
            <person name="Boedeker C."/>
            <person name="Pinto D."/>
            <person name="Vollmers J."/>
            <person name="Rivas-Marin E."/>
            <person name="Kohn T."/>
            <person name="Peeters S.H."/>
            <person name="Heuer A."/>
            <person name="Rast P."/>
            <person name="Oberbeckmann S."/>
            <person name="Bunk B."/>
            <person name="Jeske O."/>
            <person name="Meyerdierks A."/>
            <person name="Storesund J.E."/>
            <person name="Kallscheuer N."/>
            <person name="Luecker S."/>
            <person name="Lage O.M."/>
            <person name="Pohl T."/>
            <person name="Merkel B.J."/>
            <person name="Hornburger P."/>
            <person name="Mueller R.-W."/>
            <person name="Bruemmer F."/>
            <person name="Labrenz M."/>
            <person name="Spormann A.M."/>
            <person name="Op den Camp H."/>
            <person name="Overmann J."/>
            <person name="Amann R."/>
            <person name="Jetten M.S.M."/>
            <person name="Mascher T."/>
            <person name="Medema M.H."/>
            <person name="Devos D.P."/>
            <person name="Kaster A.-K."/>
            <person name="Ovreas L."/>
            <person name="Rohde M."/>
            <person name="Galperin M.Y."/>
            <person name="Jogler C."/>
        </authorList>
    </citation>
    <scope>NUCLEOTIDE SEQUENCE [LARGE SCALE GENOMIC DNA]</scope>
    <source>
        <strain evidence="1 2">HG15A2</strain>
    </source>
</reference>
<dbReference type="InterPro" id="IPR027417">
    <property type="entry name" value="P-loop_NTPase"/>
</dbReference>
<name>A0A517MZN2_9BACT</name>
<dbReference type="RefSeq" id="WP_145061643.1">
    <property type="nucleotide sequence ID" value="NZ_CP036263.1"/>
</dbReference>
<dbReference type="OrthoDB" id="9810277at2"/>
<dbReference type="SUPFAM" id="SSF52540">
    <property type="entry name" value="P-loop containing nucleoside triphosphate hydrolases"/>
    <property type="match status" value="1"/>
</dbReference>
<sequence>MLSIDDTKKQYESDDLVALLSNPQTYSDGTNQAELIETHISWLFLTDRYVYKLKKPVKFEFLDFTSLQARQRACEEEVRINKRLAYQVYFGVLPITVEQTGELVLGGEGRPIDYVVKMRRLPSKLALDTTLRQDQFSAHKLNELVSYLVSFYCNLPPQVLQPEEYYERTVRHCHSNLQDLLSAADPLHHPIIRRIHNAQLLFAWLQKDLLLNRARDGRIVEGHGDLRAEHIFLETPPAVIDGLEFSEELRKNDVLDELCFLAMDCTRLGNSEIGAKLLDAYAKLSGDASPPELQDFYKSYRASVRAKVALLGVSQANGQARKHRLREFHQVLQWADHYAARIGGPYLFVIGGLMGTGKSTLATAVAEKTAAQVISTDAVRLTLFGASDKPSDFGKGTYRPELRQKVYEEMFATAEEALDFGQTVVLDGTFLTNGLREQATKLAHKHGATPIHIECECPIEAARLRVIERIKELESKSEGRPELIQQQVAEREELSESHGCLTIDSTHPMGMMLDRIAEKLAEPLIDVSRHDDILA</sequence>
<dbReference type="SUPFAM" id="SSF56112">
    <property type="entry name" value="Protein kinase-like (PK-like)"/>
    <property type="match status" value="1"/>
</dbReference>
<evidence type="ECO:0000313" key="1">
    <source>
        <dbReference type="EMBL" id="QDT00258.1"/>
    </source>
</evidence>
<dbReference type="InterPro" id="IPR011009">
    <property type="entry name" value="Kinase-like_dom_sf"/>
</dbReference>
<dbReference type="AlphaFoldDB" id="A0A517MZN2"/>
<dbReference type="PANTHER" id="PTHR43883">
    <property type="entry name" value="SLR0207 PROTEIN"/>
    <property type="match status" value="1"/>
</dbReference>